<feature type="non-terminal residue" evidence="9">
    <location>
        <position position="1"/>
    </location>
</feature>
<organism evidence="9 10">
    <name type="scientific">Pteruthius melanotis</name>
    <dbReference type="NCBI Taxonomy" id="357074"/>
    <lineage>
        <taxon>Eukaryota</taxon>
        <taxon>Metazoa</taxon>
        <taxon>Chordata</taxon>
        <taxon>Craniata</taxon>
        <taxon>Vertebrata</taxon>
        <taxon>Euteleostomi</taxon>
        <taxon>Archelosauria</taxon>
        <taxon>Archosauria</taxon>
        <taxon>Dinosauria</taxon>
        <taxon>Saurischia</taxon>
        <taxon>Theropoda</taxon>
        <taxon>Coelurosauria</taxon>
        <taxon>Aves</taxon>
        <taxon>Neognathae</taxon>
        <taxon>Neoaves</taxon>
        <taxon>Telluraves</taxon>
        <taxon>Australaves</taxon>
        <taxon>Passeriformes</taxon>
        <taxon>Sylvioidea</taxon>
        <taxon>Timaliidae</taxon>
        <taxon>Pteruthius</taxon>
    </lineage>
</organism>
<accession>A0A852NHT2</accession>
<evidence type="ECO:0000256" key="4">
    <source>
        <dbReference type="ARBA" id="ARBA00022771"/>
    </source>
</evidence>
<keyword evidence="3" id="KW-0677">Repeat</keyword>
<evidence type="ECO:0000256" key="7">
    <source>
        <dbReference type="PROSITE-ProRule" id="PRU00042"/>
    </source>
</evidence>
<gene>
    <name evidence="9" type="primary">Znf3_2</name>
    <name evidence="9" type="ORF">PTEMEL_R09126</name>
</gene>
<dbReference type="InterPro" id="IPR013087">
    <property type="entry name" value="Znf_C2H2_type"/>
</dbReference>
<dbReference type="PROSITE" id="PS50157">
    <property type="entry name" value="ZINC_FINGER_C2H2_2"/>
    <property type="match status" value="2"/>
</dbReference>
<proteinExistence type="predicted"/>
<dbReference type="GO" id="GO:0008270">
    <property type="term" value="F:zinc ion binding"/>
    <property type="evidence" value="ECO:0007669"/>
    <property type="project" value="UniProtKB-KW"/>
</dbReference>
<keyword evidence="10" id="KW-1185">Reference proteome</keyword>
<evidence type="ECO:0000256" key="5">
    <source>
        <dbReference type="ARBA" id="ARBA00022833"/>
    </source>
</evidence>
<evidence type="ECO:0000256" key="6">
    <source>
        <dbReference type="ARBA" id="ARBA00023242"/>
    </source>
</evidence>
<evidence type="ECO:0000256" key="1">
    <source>
        <dbReference type="ARBA" id="ARBA00004123"/>
    </source>
</evidence>
<keyword evidence="2" id="KW-0479">Metal-binding</keyword>
<comment type="caution">
    <text evidence="9">The sequence shown here is derived from an EMBL/GenBank/DDBJ whole genome shotgun (WGS) entry which is preliminary data.</text>
</comment>
<dbReference type="GO" id="GO:0005634">
    <property type="term" value="C:nucleus"/>
    <property type="evidence" value="ECO:0007669"/>
    <property type="project" value="UniProtKB-SubCell"/>
</dbReference>
<dbReference type="PANTHER" id="PTHR23226">
    <property type="entry name" value="ZINC FINGER AND SCAN DOMAIN-CONTAINING"/>
    <property type="match status" value="1"/>
</dbReference>
<keyword evidence="6" id="KW-0539">Nucleus</keyword>
<comment type="subcellular location">
    <subcellularLocation>
        <location evidence="1">Nucleus</location>
    </subcellularLocation>
</comment>
<dbReference type="PROSITE" id="PS00028">
    <property type="entry name" value="ZINC_FINGER_C2H2_1"/>
    <property type="match status" value="1"/>
</dbReference>
<dbReference type="Gene3D" id="3.30.160.60">
    <property type="entry name" value="Classic Zinc Finger"/>
    <property type="match status" value="2"/>
</dbReference>
<sequence>KPCKCCDCRKSLSRNSELIIHQHLHTGEKPYKCFSWSSSLTHQHLQTWKWPYNCGKCGESFRRGSCLIHRQMIH</sequence>
<feature type="domain" description="C2H2-type" evidence="8">
    <location>
        <begin position="52"/>
        <end position="74"/>
    </location>
</feature>
<dbReference type="Proteomes" id="UP000603297">
    <property type="component" value="Unassembled WGS sequence"/>
</dbReference>
<keyword evidence="4 7" id="KW-0863">Zinc-finger</keyword>
<evidence type="ECO:0000313" key="10">
    <source>
        <dbReference type="Proteomes" id="UP000603297"/>
    </source>
</evidence>
<evidence type="ECO:0000259" key="8">
    <source>
        <dbReference type="PROSITE" id="PS50157"/>
    </source>
</evidence>
<keyword evidence="5" id="KW-0862">Zinc</keyword>
<dbReference type="OrthoDB" id="9439903at2759"/>
<dbReference type="GO" id="GO:0000978">
    <property type="term" value="F:RNA polymerase II cis-regulatory region sequence-specific DNA binding"/>
    <property type="evidence" value="ECO:0007669"/>
    <property type="project" value="TreeGrafter"/>
</dbReference>
<dbReference type="GO" id="GO:0000981">
    <property type="term" value="F:DNA-binding transcription factor activity, RNA polymerase II-specific"/>
    <property type="evidence" value="ECO:0007669"/>
    <property type="project" value="TreeGrafter"/>
</dbReference>
<dbReference type="PANTHER" id="PTHR23226:SF416">
    <property type="entry name" value="FI01424P"/>
    <property type="match status" value="1"/>
</dbReference>
<dbReference type="InterPro" id="IPR036236">
    <property type="entry name" value="Znf_C2H2_sf"/>
</dbReference>
<evidence type="ECO:0000256" key="3">
    <source>
        <dbReference type="ARBA" id="ARBA00022737"/>
    </source>
</evidence>
<protein>
    <submittedName>
        <fullName evidence="9">ZNF3 protein</fullName>
    </submittedName>
</protein>
<evidence type="ECO:0000256" key="2">
    <source>
        <dbReference type="ARBA" id="ARBA00022723"/>
    </source>
</evidence>
<reference evidence="9" key="1">
    <citation type="submission" date="2020-02" db="EMBL/GenBank/DDBJ databases">
        <title>Bird 10,000 Genomes (B10K) Project - Family phase.</title>
        <authorList>
            <person name="Zhang G."/>
        </authorList>
    </citation>
    <scope>NUCLEOTIDE SEQUENCE</scope>
    <source>
        <strain evidence="9">B10K-IZ-033-77</strain>
    </source>
</reference>
<evidence type="ECO:0000313" key="9">
    <source>
        <dbReference type="EMBL" id="NXY11865.1"/>
    </source>
</evidence>
<dbReference type="SUPFAM" id="SSF57667">
    <property type="entry name" value="beta-beta-alpha zinc fingers"/>
    <property type="match status" value="2"/>
</dbReference>
<feature type="domain" description="C2H2-type" evidence="8">
    <location>
        <begin position="3"/>
        <end position="30"/>
    </location>
</feature>
<name>A0A852NHT2_9PASS</name>
<feature type="non-terminal residue" evidence="9">
    <location>
        <position position="74"/>
    </location>
</feature>
<dbReference type="EMBL" id="WEIY01001194">
    <property type="protein sequence ID" value="NXY11865.1"/>
    <property type="molecule type" value="Genomic_DNA"/>
</dbReference>
<dbReference type="AlphaFoldDB" id="A0A852NHT2"/>